<dbReference type="EMBL" id="UZAH01000262">
    <property type="protein sequence ID" value="VDO18775.1"/>
    <property type="molecule type" value="Genomic_DNA"/>
</dbReference>
<evidence type="ECO:0000313" key="3">
    <source>
        <dbReference type="WBParaSite" id="HPBE_0000039201-mRNA-1"/>
    </source>
</evidence>
<organism evidence="2 3">
    <name type="scientific">Heligmosomoides polygyrus</name>
    <name type="common">Parasitic roundworm</name>
    <dbReference type="NCBI Taxonomy" id="6339"/>
    <lineage>
        <taxon>Eukaryota</taxon>
        <taxon>Metazoa</taxon>
        <taxon>Ecdysozoa</taxon>
        <taxon>Nematoda</taxon>
        <taxon>Chromadorea</taxon>
        <taxon>Rhabditida</taxon>
        <taxon>Rhabditina</taxon>
        <taxon>Rhabditomorpha</taxon>
        <taxon>Strongyloidea</taxon>
        <taxon>Heligmosomidae</taxon>
        <taxon>Heligmosomoides</taxon>
    </lineage>
</organism>
<dbReference type="WBParaSite" id="HPBE_0000039201-mRNA-1">
    <property type="protein sequence ID" value="HPBE_0000039201-mRNA-1"/>
    <property type="gene ID" value="HPBE_0000039201"/>
</dbReference>
<name>A0A183F2M3_HELPZ</name>
<evidence type="ECO:0000313" key="1">
    <source>
        <dbReference type="EMBL" id="VDO18775.1"/>
    </source>
</evidence>
<evidence type="ECO:0000313" key="2">
    <source>
        <dbReference type="Proteomes" id="UP000050761"/>
    </source>
</evidence>
<dbReference type="Proteomes" id="UP000050761">
    <property type="component" value="Unassembled WGS sequence"/>
</dbReference>
<reference evidence="1 2" key="1">
    <citation type="submission" date="2018-11" db="EMBL/GenBank/DDBJ databases">
        <authorList>
            <consortium name="Pathogen Informatics"/>
        </authorList>
    </citation>
    <scope>NUCLEOTIDE SEQUENCE [LARGE SCALE GENOMIC DNA]</scope>
</reference>
<accession>A0A3P7WZ79</accession>
<gene>
    <name evidence="1" type="ORF">HPBE_LOCUS393</name>
</gene>
<sequence length="86" mass="9829">MKFSMSGMATPISVTPPRIQINGMESTEEAEEHELTRTKSRSMRVLVHYRKSRISRCTHKKPTIEMMGILMASTSLLSNVLEHFCM</sequence>
<reference evidence="3" key="2">
    <citation type="submission" date="2019-09" db="UniProtKB">
        <authorList>
            <consortium name="WormBaseParasite"/>
        </authorList>
    </citation>
    <scope>IDENTIFICATION</scope>
</reference>
<protein>
    <submittedName>
        <fullName evidence="3">Ovule protein</fullName>
    </submittedName>
</protein>
<keyword evidence="2" id="KW-1185">Reference proteome</keyword>
<dbReference type="AlphaFoldDB" id="A0A183F2M3"/>
<proteinExistence type="predicted"/>
<accession>A0A183F2M3</accession>